<reference evidence="1 2" key="1">
    <citation type="submission" date="2018-09" db="EMBL/GenBank/DDBJ databases">
        <authorList>
            <person name="Wang F."/>
        </authorList>
    </citation>
    <scope>NUCLEOTIDE SEQUENCE [LARGE SCALE GENOMIC DNA]</scope>
    <source>
        <strain evidence="1 2">PLHSC7-2</strain>
    </source>
</reference>
<dbReference type="EMBL" id="QZCH01000002">
    <property type="protein sequence ID" value="RJG50515.1"/>
    <property type="molecule type" value="Genomic_DNA"/>
</dbReference>
<name>A0A418YIP1_9GAMM</name>
<proteinExistence type="predicted"/>
<dbReference type="AlphaFoldDB" id="A0A418YIP1"/>
<keyword evidence="2" id="KW-1185">Reference proteome</keyword>
<reference evidence="1 2" key="2">
    <citation type="submission" date="2019-01" db="EMBL/GenBank/DDBJ databases">
        <title>Motilimonas pumilus sp. nov., isolated from the gut of sea cucumber (Apostichopus japonicus).</title>
        <authorList>
            <person name="Wang F.-Q."/>
            <person name="Ren L.-H."/>
            <person name="Lin Y.-W."/>
            <person name="Sun G.-H."/>
            <person name="Du Z.-J."/>
            <person name="Zhao J.-X."/>
            <person name="Liu X.-J."/>
            <person name="Liu L.-J."/>
        </authorList>
    </citation>
    <scope>NUCLEOTIDE SEQUENCE [LARGE SCALE GENOMIC DNA]</scope>
    <source>
        <strain evidence="1 2">PLHSC7-2</strain>
    </source>
</reference>
<evidence type="ECO:0000313" key="1">
    <source>
        <dbReference type="EMBL" id="RJG50515.1"/>
    </source>
</evidence>
<dbReference type="Proteomes" id="UP000283255">
    <property type="component" value="Unassembled WGS sequence"/>
</dbReference>
<evidence type="ECO:0000313" key="2">
    <source>
        <dbReference type="Proteomes" id="UP000283255"/>
    </source>
</evidence>
<protein>
    <submittedName>
        <fullName evidence="1">Uncharacterized protein</fullName>
    </submittedName>
</protein>
<sequence length="75" mass="8928">MEYAQRKYKKINQIRSIKFLTDIFSQVRNKRSKFYKDLAKCEGYFTLSLQREKFTSNGQDQYTRGTTFICSANPP</sequence>
<comment type="caution">
    <text evidence="1">The sequence shown here is derived from an EMBL/GenBank/DDBJ whole genome shotgun (WGS) entry which is preliminary data.</text>
</comment>
<gene>
    <name evidence="1" type="ORF">D1Z90_03275</name>
</gene>
<accession>A0A418YIP1</accession>
<organism evidence="1 2">
    <name type="scientific">Motilimonas pumila</name>
    <dbReference type="NCBI Taxonomy" id="2303987"/>
    <lineage>
        <taxon>Bacteria</taxon>
        <taxon>Pseudomonadati</taxon>
        <taxon>Pseudomonadota</taxon>
        <taxon>Gammaproteobacteria</taxon>
        <taxon>Alteromonadales</taxon>
        <taxon>Alteromonadales genera incertae sedis</taxon>
        <taxon>Motilimonas</taxon>
    </lineage>
</organism>